<dbReference type="AlphaFoldDB" id="A0A8S1UPT3"/>
<accession>A0A8S1UPT3</accession>
<keyword evidence="2" id="KW-1185">Reference proteome</keyword>
<comment type="caution">
    <text evidence="1">The sequence shown here is derived from an EMBL/GenBank/DDBJ whole genome shotgun (WGS) entry which is preliminary data.</text>
</comment>
<reference evidence="1" key="1">
    <citation type="submission" date="2021-01" db="EMBL/GenBank/DDBJ databases">
        <authorList>
            <consortium name="Genoscope - CEA"/>
            <person name="William W."/>
        </authorList>
    </citation>
    <scope>NUCLEOTIDE SEQUENCE</scope>
</reference>
<evidence type="ECO:0000313" key="2">
    <source>
        <dbReference type="Proteomes" id="UP000683925"/>
    </source>
</evidence>
<dbReference type="EMBL" id="CAJJDP010000045">
    <property type="protein sequence ID" value="CAD8164506.1"/>
    <property type="molecule type" value="Genomic_DNA"/>
</dbReference>
<sequence length="303" mass="35991">MNQSFFQDNFINKQHICEYFGNVVLLAADYSGKTVLLLCNGEILTYQLIQQKQWLKTSLLKVTPQPEILSLNDYRLQLGGNGCKFFLLQVDDRYEFNVSIWQRGHKAIWTFQQSLKLISHSSFMQINLSGDSLIVRQSNKIILWEFNQPQTKIIRRQSLPLESYLAYFNENNNVIAAKVQNSVVLLKNSIVCGLTYMQFFKNKLIIMSHFLYIYKMDEQLHFQLERKIISKFFHNEPQFCLYMGSIVLVQLSSYDLEYHKYENNAWQQDEILIEGQEKIIHLSKKIWWNGFREEKEIKQKIQE</sequence>
<dbReference type="OrthoDB" id="10321138at2759"/>
<evidence type="ECO:0000313" key="1">
    <source>
        <dbReference type="EMBL" id="CAD8164506.1"/>
    </source>
</evidence>
<protein>
    <submittedName>
        <fullName evidence="1">Uncharacterized protein</fullName>
    </submittedName>
</protein>
<dbReference type="Proteomes" id="UP000683925">
    <property type="component" value="Unassembled WGS sequence"/>
</dbReference>
<proteinExistence type="predicted"/>
<dbReference type="OMA" id="HICEYFG"/>
<organism evidence="1 2">
    <name type="scientific">Paramecium octaurelia</name>
    <dbReference type="NCBI Taxonomy" id="43137"/>
    <lineage>
        <taxon>Eukaryota</taxon>
        <taxon>Sar</taxon>
        <taxon>Alveolata</taxon>
        <taxon>Ciliophora</taxon>
        <taxon>Intramacronucleata</taxon>
        <taxon>Oligohymenophorea</taxon>
        <taxon>Peniculida</taxon>
        <taxon>Parameciidae</taxon>
        <taxon>Paramecium</taxon>
    </lineage>
</organism>
<gene>
    <name evidence="1" type="ORF">POCTA_138.1.T0450088</name>
</gene>
<name>A0A8S1UPT3_PAROT</name>